<sequence>EETLRQASETAARLLQEHERLLRESSALIRGLADLQATLSPSAGRVSAQLAELQRLVALEHESWQGAEGPASALGEECAAGEAAAPAASAHADGPAAPAPKAFAYQWLLALKAHVQALGVE</sequence>
<gene>
    <name evidence="2" type="ORF">PCOR1329_LOCUS14524</name>
</gene>
<keyword evidence="3" id="KW-1185">Reference proteome</keyword>
<proteinExistence type="predicted"/>
<organism evidence="2 3">
    <name type="scientific">Prorocentrum cordatum</name>
    <dbReference type="NCBI Taxonomy" id="2364126"/>
    <lineage>
        <taxon>Eukaryota</taxon>
        <taxon>Sar</taxon>
        <taxon>Alveolata</taxon>
        <taxon>Dinophyceae</taxon>
        <taxon>Prorocentrales</taxon>
        <taxon>Prorocentraceae</taxon>
        <taxon>Prorocentrum</taxon>
    </lineage>
</organism>
<evidence type="ECO:0000313" key="3">
    <source>
        <dbReference type="Proteomes" id="UP001189429"/>
    </source>
</evidence>
<dbReference type="EMBL" id="CAUYUJ010004341">
    <property type="protein sequence ID" value="CAK0809213.1"/>
    <property type="molecule type" value="Genomic_DNA"/>
</dbReference>
<evidence type="ECO:0000313" key="2">
    <source>
        <dbReference type="EMBL" id="CAK0809213.1"/>
    </source>
</evidence>
<dbReference type="Proteomes" id="UP001189429">
    <property type="component" value="Unassembled WGS sequence"/>
</dbReference>
<feature type="non-terminal residue" evidence="2">
    <location>
        <position position="121"/>
    </location>
</feature>
<reference evidence="2" key="1">
    <citation type="submission" date="2023-10" db="EMBL/GenBank/DDBJ databases">
        <authorList>
            <person name="Chen Y."/>
            <person name="Shah S."/>
            <person name="Dougan E. K."/>
            <person name="Thang M."/>
            <person name="Chan C."/>
        </authorList>
    </citation>
    <scope>NUCLEOTIDE SEQUENCE [LARGE SCALE GENOMIC DNA]</scope>
</reference>
<feature type="compositionally biased region" description="Low complexity" evidence="1">
    <location>
        <begin position="71"/>
        <end position="96"/>
    </location>
</feature>
<feature type="non-terminal residue" evidence="2">
    <location>
        <position position="1"/>
    </location>
</feature>
<accession>A0ABN9QSL0</accession>
<feature type="region of interest" description="Disordered" evidence="1">
    <location>
        <begin position="67"/>
        <end position="96"/>
    </location>
</feature>
<evidence type="ECO:0000256" key="1">
    <source>
        <dbReference type="SAM" id="MobiDB-lite"/>
    </source>
</evidence>
<comment type="caution">
    <text evidence="2">The sequence shown here is derived from an EMBL/GenBank/DDBJ whole genome shotgun (WGS) entry which is preliminary data.</text>
</comment>
<protein>
    <submittedName>
        <fullName evidence="2">Uncharacterized protein</fullName>
    </submittedName>
</protein>
<name>A0ABN9QSL0_9DINO</name>